<keyword evidence="9" id="KW-1185">Reference proteome</keyword>
<dbReference type="GO" id="GO:0061685">
    <property type="term" value="F:diphthine methylesterase activity"/>
    <property type="evidence" value="ECO:0007669"/>
    <property type="project" value="UniProtKB-EC"/>
</dbReference>
<evidence type="ECO:0000256" key="6">
    <source>
        <dbReference type="ARBA" id="ARBA00039131"/>
    </source>
</evidence>
<dbReference type="AlphaFoldDB" id="A0AAD8USU7"/>
<evidence type="ECO:0000256" key="4">
    <source>
        <dbReference type="ARBA" id="ARBA00022801"/>
    </source>
</evidence>
<gene>
    <name evidence="8" type="ORF">BgAZ_207080</name>
</gene>
<comment type="caution">
    <text evidence="8">The sequence shown here is derived from an EMBL/GenBank/DDBJ whole genome shotgun (WGS) entry which is preliminary data.</text>
</comment>
<dbReference type="InterPro" id="IPR052415">
    <property type="entry name" value="Diphthine_MTase"/>
</dbReference>
<dbReference type="GO" id="GO:0005737">
    <property type="term" value="C:cytoplasm"/>
    <property type="evidence" value="ECO:0007669"/>
    <property type="project" value="TreeGrafter"/>
</dbReference>
<dbReference type="SUPFAM" id="SSF50978">
    <property type="entry name" value="WD40 repeat-like"/>
    <property type="match status" value="1"/>
</dbReference>
<dbReference type="GO" id="GO:0017183">
    <property type="term" value="P:protein histidyl modification to diphthamide"/>
    <property type="evidence" value="ECO:0007669"/>
    <property type="project" value="TreeGrafter"/>
</dbReference>
<keyword evidence="4" id="KW-0378">Hydrolase</keyword>
<evidence type="ECO:0000313" key="8">
    <source>
        <dbReference type="EMBL" id="KAK1443832.1"/>
    </source>
</evidence>
<sequence length="328" mass="36939">MEDGSLLHCLPLSMQPDCIKVFPSEYQVDALEGTLVAAAYQYDEDTKLRTGGIIAFNPCNKLNDIISGKEEEPEYRDSNYHIATKALNGVLSCSWIKNNKFCGVSCITADLRVTTIRLDAEVCEDNQYNRISMDIDDEIALDNDSDAIGLSLVNYDVTGSISSITSSNGYVYILENGVVKHKWSAHDMETWISAFQPGNPNVVITGSDDSTIKFFDLRESITPLKTVSRFDRQLMQFDMRNLDLPVACATLDCAVWYIDFMDGGFMNVAGCYDGAFVYHTSHIDAQYSLYKKFVPQNPLIYSVAHLELQKKTVNVCSDFYNKRILFWD</sequence>
<evidence type="ECO:0000313" key="9">
    <source>
        <dbReference type="Proteomes" id="UP001230268"/>
    </source>
</evidence>
<dbReference type="InterPro" id="IPR001680">
    <property type="entry name" value="WD40_rpt"/>
</dbReference>
<evidence type="ECO:0000256" key="7">
    <source>
        <dbReference type="ARBA" id="ARBA00047551"/>
    </source>
</evidence>
<evidence type="ECO:0000256" key="5">
    <source>
        <dbReference type="ARBA" id="ARBA00038092"/>
    </source>
</evidence>
<accession>A0AAD8USU7</accession>
<dbReference type="Proteomes" id="UP001230268">
    <property type="component" value="Unassembled WGS sequence"/>
</dbReference>
<proteinExistence type="inferred from homology"/>
<evidence type="ECO:0000256" key="1">
    <source>
        <dbReference type="ARBA" id="ARBA00005156"/>
    </source>
</evidence>
<dbReference type="EC" id="3.1.1.97" evidence="6"/>
<protein>
    <recommendedName>
        <fullName evidence="6">methylated diphthine methylhydrolase</fullName>
        <ecNumber evidence="6">3.1.1.97</ecNumber>
    </recommendedName>
</protein>
<dbReference type="SMART" id="SM00320">
    <property type="entry name" value="WD40"/>
    <property type="match status" value="1"/>
</dbReference>
<dbReference type="EMBL" id="JAVEPI010000002">
    <property type="protein sequence ID" value="KAK1443832.1"/>
    <property type="molecule type" value="Genomic_DNA"/>
</dbReference>
<evidence type="ECO:0000256" key="2">
    <source>
        <dbReference type="ARBA" id="ARBA00022574"/>
    </source>
</evidence>
<dbReference type="PANTHER" id="PTHR46042">
    <property type="entry name" value="DIPHTHINE METHYLTRANSFERASE"/>
    <property type="match status" value="1"/>
</dbReference>
<comment type="catalytic activity">
    <reaction evidence="7">
        <text>diphthine methyl ester-[translation elongation factor 2] + H2O = diphthine-[translation elongation factor 2] + methanol + H(+)</text>
        <dbReference type="Rhea" id="RHEA:42656"/>
        <dbReference type="Rhea" id="RHEA-COMP:10172"/>
        <dbReference type="Rhea" id="RHEA-COMP:10173"/>
        <dbReference type="ChEBI" id="CHEBI:15377"/>
        <dbReference type="ChEBI" id="CHEBI:15378"/>
        <dbReference type="ChEBI" id="CHEBI:17790"/>
        <dbReference type="ChEBI" id="CHEBI:79005"/>
        <dbReference type="ChEBI" id="CHEBI:82696"/>
        <dbReference type="EC" id="3.1.1.97"/>
    </reaction>
</comment>
<comment type="pathway">
    <text evidence="1">Protein modification; peptidyl-diphthamide biosynthesis.</text>
</comment>
<keyword evidence="2" id="KW-0853">WD repeat</keyword>
<name>A0AAD8USU7_BABGI</name>
<evidence type="ECO:0000256" key="3">
    <source>
        <dbReference type="ARBA" id="ARBA00022737"/>
    </source>
</evidence>
<dbReference type="PANTHER" id="PTHR46042:SF1">
    <property type="entry name" value="DIPHTHINE METHYLTRANSFERASE"/>
    <property type="match status" value="1"/>
</dbReference>
<dbReference type="Gene3D" id="2.130.10.10">
    <property type="entry name" value="YVTN repeat-like/Quinoprotein amine dehydrogenase"/>
    <property type="match status" value="1"/>
</dbReference>
<comment type="similarity">
    <text evidence="5">Belongs to the DPH7 family.</text>
</comment>
<organism evidence="8 9">
    <name type="scientific">Babesia gibsoni</name>
    <dbReference type="NCBI Taxonomy" id="33632"/>
    <lineage>
        <taxon>Eukaryota</taxon>
        <taxon>Sar</taxon>
        <taxon>Alveolata</taxon>
        <taxon>Apicomplexa</taxon>
        <taxon>Aconoidasida</taxon>
        <taxon>Piroplasmida</taxon>
        <taxon>Babesiidae</taxon>
        <taxon>Babesia</taxon>
    </lineage>
</organism>
<dbReference type="InterPro" id="IPR036322">
    <property type="entry name" value="WD40_repeat_dom_sf"/>
</dbReference>
<reference evidence="8" key="1">
    <citation type="submission" date="2023-08" db="EMBL/GenBank/DDBJ databases">
        <title>Draft sequence of the Babesia gibsoni genome.</title>
        <authorList>
            <person name="Yamagishi J.Y."/>
            <person name="Xuan X.X."/>
        </authorList>
    </citation>
    <scope>NUCLEOTIDE SEQUENCE</scope>
    <source>
        <strain evidence="8">Azabu</strain>
    </source>
</reference>
<dbReference type="InterPro" id="IPR015943">
    <property type="entry name" value="WD40/YVTN_repeat-like_dom_sf"/>
</dbReference>
<keyword evidence="3" id="KW-0677">Repeat</keyword>